<evidence type="ECO:0000313" key="3">
    <source>
        <dbReference type="EMBL" id="GJS60596.1"/>
    </source>
</evidence>
<dbReference type="EMBL" id="BQNB010009232">
    <property type="protein sequence ID" value="GJS60596.1"/>
    <property type="molecule type" value="Genomic_DNA"/>
</dbReference>
<reference evidence="3" key="2">
    <citation type="submission" date="2022-01" db="EMBL/GenBank/DDBJ databases">
        <authorList>
            <person name="Yamashiro T."/>
            <person name="Shiraishi A."/>
            <person name="Satake H."/>
            <person name="Nakayama K."/>
        </authorList>
    </citation>
    <scope>NUCLEOTIDE SEQUENCE</scope>
</reference>
<feature type="compositionally biased region" description="Basic residues" evidence="2">
    <location>
        <begin position="283"/>
        <end position="300"/>
    </location>
</feature>
<comment type="caution">
    <text evidence="3">The sequence shown here is derived from an EMBL/GenBank/DDBJ whole genome shotgun (WGS) entry which is preliminary data.</text>
</comment>
<feature type="coiled-coil region" evidence="1">
    <location>
        <begin position="440"/>
        <end position="467"/>
    </location>
</feature>
<reference evidence="3" key="1">
    <citation type="journal article" date="2022" name="Int. J. Mol. Sci.">
        <title>Draft Genome of Tanacetum Coccineum: Genomic Comparison of Closely Related Tanacetum-Family Plants.</title>
        <authorList>
            <person name="Yamashiro T."/>
            <person name="Shiraishi A."/>
            <person name="Nakayama K."/>
            <person name="Satake H."/>
        </authorList>
    </citation>
    <scope>NUCLEOTIDE SEQUENCE</scope>
</reference>
<feature type="compositionally biased region" description="Basic and acidic residues" evidence="2">
    <location>
        <begin position="579"/>
        <end position="613"/>
    </location>
</feature>
<feature type="region of interest" description="Disordered" evidence="2">
    <location>
        <begin position="217"/>
        <end position="236"/>
    </location>
</feature>
<feature type="region of interest" description="Disordered" evidence="2">
    <location>
        <begin position="549"/>
        <end position="613"/>
    </location>
</feature>
<feature type="region of interest" description="Disordered" evidence="2">
    <location>
        <begin position="191"/>
        <end position="212"/>
    </location>
</feature>
<name>A0ABQ4X5V8_9ASTR</name>
<proteinExistence type="predicted"/>
<organism evidence="3 4">
    <name type="scientific">Tanacetum coccineum</name>
    <dbReference type="NCBI Taxonomy" id="301880"/>
    <lineage>
        <taxon>Eukaryota</taxon>
        <taxon>Viridiplantae</taxon>
        <taxon>Streptophyta</taxon>
        <taxon>Embryophyta</taxon>
        <taxon>Tracheophyta</taxon>
        <taxon>Spermatophyta</taxon>
        <taxon>Magnoliopsida</taxon>
        <taxon>eudicotyledons</taxon>
        <taxon>Gunneridae</taxon>
        <taxon>Pentapetalae</taxon>
        <taxon>asterids</taxon>
        <taxon>campanulids</taxon>
        <taxon>Asterales</taxon>
        <taxon>Asteraceae</taxon>
        <taxon>Asteroideae</taxon>
        <taxon>Anthemideae</taxon>
        <taxon>Anthemidinae</taxon>
        <taxon>Tanacetum</taxon>
    </lineage>
</organism>
<keyword evidence="4" id="KW-1185">Reference proteome</keyword>
<dbReference type="Proteomes" id="UP001151760">
    <property type="component" value="Unassembled WGS sequence"/>
</dbReference>
<feature type="compositionally biased region" description="Basic residues" evidence="2">
    <location>
        <begin position="567"/>
        <end position="578"/>
    </location>
</feature>
<feature type="compositionally biased region" description="Basic and acidic residues" evidence="2">
    <location>
        <begin position="549"/>
        <end position="559"/>
    </location>
</feature>
<evidence type="ECO:0000256" key="1">
    <source>
        <dbReference type="SAM" id="Coils"/>
    </source>
</evidence>
<protein>
    <recommendedName>
        <fullName evidence="5">Synaptobrevin, longin-like domain protein</fullName>
    </recommendedName>
</protein>
<accession>A0ABQ4X5V8</accession>
<keyword evidence="1" id="KW-0175">Coiled coil</keyword>
<feature type="compositionally biased region" description="Basic and acidic residues" evidence="2">
    <location>
        <begin position="314"/>
        <end position="329"/>
    </location>
</feature>
<evidence type="ECO:0008006" key="5">
    <source>
        <dbReference type="Google" id="ProtNLM"/>
    </source>
</evidence>
<evidence type="ECO:0000256" key="2">
    <source>
        <dbReference type="SAM" id="MobiDB-lite"/>
    </source>
</evidence>
<feature type="region of interest" description="Disordered" evidence="2">
    <location>
        <begin position="283"/>
        <end position="329"/>
    </location>
</feature>
<gene>
    <name evidence="3" type="ORF">Tco_0655380</name>
</gene>
<sequence length="757" mass="87048">MVACLEKSDDNSEFHQIVDFLSTCSINYALTVSPTIYASYIEQFWNTATSKIVNKVKQIHAIVDNKVVVILESSVRSDLLLNDEDGITCLTNAEIFENLALMGYEQLSTKLTFQKGSFSPQWKFLIHTILHCISSKSTAWNEFSTNLASAVICLAKGQKFNFSKLIFDGMLRNLDPKRFLMYLRSERVLEQPNEPPLSEGHTSGSGEGSMEQTFELTDNVPSTPYDSPFTGGYTPGSDEGRIKLDELITLCTKLLKQVLDLEKEKDAQVVEILNLKKRVKKLERKRKSSISHPRRRKYRQVKTSSDAGLDEDDASKQGRRSDKLKPMFKDKDFEELDDHMENVEEETVDAAATRVSTVSAPVSTADVTISIAEPRTPSTTTTIFDDENVTMIMAQILEKMKEQKAKEKGVVITYVEDSSRIVRPIRSITTLQPFINIDPKDKELAELERAQQERQRQEDDTNAALAKEFDEIQARIDADHELAVRLTHEEQEKYTIEERARLNRMITYLKHMGKYTHQQLKNKTYEEIQRLYEKEKRWIDDFQPMDTEAIKDSEKKVDSSSKPAGGSRKKTLARKRAGEKKSEESAKKQKLEDVAEEQESAKSDEEAATDYEHEKEELRMWLTVVSDEEETVDPMILSAKYPIVDWESQNLGSVDMEDLHVYKIIRADGNTSYHKSLSSMLRKFDRQDLVYLHRLVMKRFEDTTPEGYNLLLWGDLKKRYPLIKEMLQKMLNCKLEAEAESTMAFELLKFIKSQLEE</sequence>
<feature type="compositionally biased region" description="Low complexity" evidence="2">
    <location>
        <begin position="198"/>
        <end position="211"/>
    </location>
</feature>
<evidence type="ECO:0000313" key="4">
    <source>
        <dbReference type="Proteomes" id="UP001151760"/>
    </source>
</evidence>